<dbReference type="Pfam" id="PF01336">
    <property type="entry name" value="tRNA_anti-codon"/>
    <property type="match status" value="1"/>
</dbReference>
<dbReference type="HAMAP" id="MF_00534">
    <property type="entry name" value="Asn_tRNA_synth"/>
    <property type="match status" value="1"/>
</dbReference>
<dbReference type="GO" id="GO:0003676">
    <property type="term" value="F:nucleic acid binding"/>
    <property type="evidence" value="ECO:0007669"/>
    <property type="project" value="InterPro"/>
</dbReference>
<dbReference type="InterPro" id="IPR006195">
    <property type="entry name" value="aa-tRNA-synth_II"/>
</dbReference>
<keyword evidence="6 7" id="KW-0030">Aminoacyl-tRNA synthetase</keyword>
<dbReference type="InterPro" id="IPR002312">
    <property type="entry name" value="Asp/Asn-tRNA-synth_IIb"/>
</dbReference>
<dbReference type="Pfam" id="PF00152">
    <property type="entry name" value="tRNA-synt_2"/>
    <property type="match status" value="1"/>
</dbReference>
<dbReference type="GO" id="GO:0004816">
    <property type="term" value="F:asparagine-tRNA ligase activity"/>
    <property type="evidence" value="ECO:0007669"/>
    <property type="project" value="UniProtKB-UniRule"/>
</dbReference>
<evidence type="ECO:0000256" key="3">
    <source>
        <dbReference type="ARBA" id="ARBA00022741"/>
    </source>
</evidence>
<dbReference type="GO" id="GO:0005524">
    <property type="term" value="F:ATP binding"/>
    <property type="evidence" value="ECO:0007669"/>
    <property type="project" value="UniProtKB-UniRule"/>
</dbReference>
<dbReference type="NCBIfam" id="TIGR00457">
    <property type="entry name" value="asnS"/>
    <property type="match status" value="1"/>
</dbReference>
<dbReference type="PANTHER" id="PTHR22594:SF34">
    <property type="entry name" value="ASPARAGINE--TRNA LIGASE, MITOCHONDRIAL-RELATED"/>
    <property type="match status" value="1"/>
</dbReference>
<keyword evidence="2 7" id="KW-0436">Ligase</keyword>
<comment type="subcellular location">
    <subcellularLocation>
        <location evidence="7">Cytoplasm</location>
    </subcellularLocation>
</comment>
<dbReference type="InterPro" id="IPR004364">
    <property type="entry name" value="Aa-tRNA-synt_II"/>
</dbReference>
<dbReference type="OrthoDB" id="9762036at2"/>
<dbReference type="PATRIC" id="fig|70996.4.peg.4816"/>
<dbReference type="PRINTS" id="PR01042">
    <property type="entry name" value="TRNASYNTHASP"/>
</dbReference>
<keyword evidence="10" id="KW-1185">Reference proteome</keyword>
<comment type="subunit">
    <text evidence="7">Homodimer.</text>
</comment>
<keyword evidence="5 7" id="KW-0648">Protein biosynthesis</keyword>
<dbReference type="InterPro" id="IPR004522">
    <property type="entry name" value="Asn-tRNA-ligase"/>
</dbReference>
<dbReference type="NCBIfam" id="NF003037">
    <property type="entry name" value="PRK03932.1"/>
    <property type="match status" value="1"/>
</dbReference>
<name>A0A0N8GSW1_9CHLR</name>
<reference evidence="9 10" key="1">
    <citation type="submission" date="2015-07" db="EMBL/GenBank/DDBJ databases">
        <title>Whole genome sequence of Herpetosiphon geysericola DSM 7119.</title>
        <authorList>
            <person name="Hemp J."/>
            <person name="Ward L.M."/>
            <person name="Pace L.A."/>
            <person name="Fischer W.W."/>
        </authorList>
    </citation>
    <scope>NUCLEOTIDE SEQUENCE [LARGE SCALE GENOMIC DNA]</scope>
    <source>
        <strain evidence="9 10">DSM 7119</strain>
    </source>
</reference>
<comment type="catalytic activity">
    <reaction evidence="7">
        <text>tRNA(Asn) + L-asparagine + ATP = L-asparaginyl-tRNA(Asn) + AMP + diphosphate + H(+)</text>
        <dbReference type="Rhea" id="RHEA:11180"/>
        <dbReference type="Rhea" id="RHEA-COMP:9659"/>
        <dbReference type="Rhea" id="RHEA-COMP:9674"/>
        <dbReference type="ChEBI" id="CHEBI:15378"/>
        <dbReference type="ChEBI" id="CHEBI:30616"/>
        <dbReference type="ChEBI" id="CHEBI:33019"/>
        <dbReference type="ChEBI" id="CHEBI:58048"/>
        <dbReference type="ChEBI" id="CHEBI:78442"/>
        <dbReference type="ChEBI" id="CHEBI:78515"/>
        <dbReference type="ChEBI" id="CHEBI:456215"/>
        <dbReference type="EC" id="6.1.1.22"/>
    </reaction>
</comment>
<proteinExistence type="inferred from homology"/>
<dbReference type="SUPFAM" id="SSF50249">
    <property type="entry name" value="Nucleic acid-binding proteins"/>
    <property type="match status" value="1"/>
</dbReference>
<evidence type="ECO:0000313" key="10">
    <source>
        <dbReference type="Proteomes" id="UP000050277"/>
    </source>
</evidence>
<dbReference type="CDD" id="cd00776">
    <property type="entry name" value="AsxRS_core"/>
    <property type="match status" value="1"/>
</dbReference>
<dbReference type="PROSITE" id="PS50862">
    <property type="entry name" value="AA_TRNA_LIGASE_II"/>
    <property type="match status" value="1"/>
</dbReference>
<evidence type="ECO:0000256" key="4">
    <source>
        <dbReference type="ARBA" id="ARBA00022840"/>
    </source>
</evidence>
<dbReference type="Gene3D" id="2.40.50.140">
    <property type="entry name" value="Nucleic acid-binding proteins"/>
    <property type="match status" value="1"/>
</dbReference>
<dbReference type="PANTHER" id="PTHR22594">
    <property type="entry name" value="ASPARTYL/LYSYL-TRNA SYNTHETASE"/>
    <property type="match status" value="1"/>
</dbReference>
<evidence type="ECO:0000259" key="8">
    <source>
        <dbReference type="PROSITE" id="PS50862"/>
    </source>
</evidence>
<keyword evidence="3 7" id="KW-0547">Nucleotide-binding</keyword>
<dbReference type="Proteomes" id="UP000050277">
    <property type="component" value="Unassembled WGS sequence"/>
</dbReference>
<keyword evidence="7" id="KW-0963">Cytoplasm</keyword>
<protein>
    <recommendedName>
        <fullName evidence="7">Asparagine--tRNA ligase</fullName>
        <ecNumber evidence="7">6.1.1.22</ecNumber>
    </recommendedName>
    <alternativeName>
        <fullName evidence="7">Asparaginyl-tRNA synthetase</fullName>
        <shortName evidence="7">AsnRS</shortName>
    </alternativeName>
</protein>
<dbReference type="GO" id="GO:0005737">
    <property type="term" value="C:cytoplasm"/>
    <property type="evidence" value="ECO:0007669"/>
    <property type="project" value="UniProtKB-SubCell"/>
</dbReference>
<gene>
    <name evidence="7" type="primary">asnS</name>
    <name evidence="9" type="ORF">SE18_07290</name>
</gene>
<keyword evidence="4 7" id="KW-0067">ATP-binding</keyword>
<feature type="domain" description="Aminoacyl-transfer RNA synthetases class-II family profile" evidence="8">
    <location>
        <begin position="134"/>
        <end position="437"/>
    </location>
</feature>
<dbReference type="CDD" id="cd04323">
    <property type="entry name" value="AsnRS_cyto_like_N"/>
    <property type="match status" value="1"/>
</dbReference>
<evidence type="ECO:0000256" key="7">
    <source>
        <dbReference type="HAMAP-Rule" id="MF_00534"/>
    </source>
</evidence>
<dbReference type="InterPro" id="IPR012340">
    <property type="entry name" value="NA-bd_OB-fold"/>
</dbReference>
<dbReference type="EC" id="6.1.1.22" evidence="7"/>
<dbReference type="RefSeq" id="WP_054533773.1">
    <property type="nucleotide sequence ID" value="NZ_LGKP01000012.1"/>
</dbReference>
<evidence type="ECO:0000256" key="2">
    <source>
        <dbReference type="ARBA" id="ARBA00022598"/>
    </source>
</evidence>
<dbReference type="InterPro" id="IPR004365">
    <property type="entry name" value="NA-bd_OB_tRNA"/>
</dbReference>
<dbReference type="Gene3D" id="3.30.930.10">
    <property type="entry name" value="Bira Bifunctional Protein, Domain 2"/>
    <property type="match status" value="1"/>
</dbReference>
<organism evidence="9 10">
    <name type="scientific">Herpetosiphon geysericola</name>
    <dbReference type="NCBI Taxonomy" id="70996"/>
    <lineage>
        <taxon>Bacteria</taxon>
        <taxon>Bacillati</taxon>
        <taxon>Chloroflexota</taxon>
        <taxon>Chloroflexia</taxon>
        <taxon>Herpetosiphonales</taxon>
        <taxon>Herpetosiphonaceae</taxon>
        <taxon>Herpetosiphon</taxon>
    </lineage>
</organism>
<dbReference type="EMBL" id="LGKP01000012">
    <property type="protein sequence ID" value="KPL90402.1"/>
    <property type="molecule type" value="Genomic_DNA"/>
</dbReference>
<comment type="similarity">
    <text evidence="1 7">Belongs to the class-II aminoacyl-tRNA synthetase family.</text>
</comment>
<sequence length="447" mass="50894">MALLPSMYIRDSADHVGEAVKLAGWVYNKTEKGKLVFIQLRDGTATIQCVVFKKNVSEEVFARAKELTQESSCYIHGTLRADERSSLGFELDVTDIEIVHLTQNYPITPKEHGTQFLMEHRHLWVRSAKQHALLRIRAQVIAAAQEYLNSEHFVRYDSPILTATAAEGTSDLFATEYFDLGNAYLAQTGQLYVESGMATFGRVYCFGPTFRAEKSKTRRHLTEFWMIEPEFAFADQDDNMELQENFVSYIVQRVLDRCEDDLKILERDTSKLENIVPPFPRISYDEAIEKIKEGVAAGATVAPDNAPLAPLEWGDDFGAPHETYLASLFDKPLFIYNYPTKVKAFYMQPAEGRPEVVRCADLIAPEGYGEIIGGSQRIHDAELLEARIREHGLDVADYQWYLDLRRYGSVPHSGFGMGIERCVAWLAGTRHIREAIPFPRQLYRIYP</sequence>
<dbReference type="GO" id="GO:0006421">
    <property type="term" value="P:asparaginyl-tRNA aminoacylation"/>
    <property type="evidence" value="ECO:0007669"/>
    <property type="project" value="UniProtKB-UniRule"/>
</dbReference>
<accession>A0A0N8GSW1</accession>
<dbReference type="InterPro" id="IPR045864">
    <property type="entry name" value="aa-tRNA-synth_II/BPL/LPL"/>
</dbReference>
<evidence type="ECO:0000256" key="5">
    <source>
        <dbReference type="ARBA" id="ARBA00022917"/>
    </source>
</evidence>
<evidence type="ECO:0000256" key="1">
    <source>
        <dbReference type="ARBA" id="ARBA00008226"/>
    </source>
</evidence>
<dbReference type="SUPFAM" id="SSF55681">
    <property type="entry name" value="Class II aaRS and biotin synthetases"/>
    <property type="match status" value="1"/>
</dbReference>
<comment type="caution">
    <text evidence="9">The sequence shown here is derived from an EMBL/GenBank/DDBJ whole genome shotgun (WGS) entry which is preliminary data.</text>
</comment>
<dbReference type="AlphaFoldDB" id="A0A0N8GSW1"/>
<evidence type="ECO:0000256" key="6">
    <source>
        <dbReference type="ARBA" id="ARBA00023146"/>
    </source>
</evidence>
<evidence type="ECO:0000313" key="9">
    <source>
        <dbReference type="EMBL" id="KPL90402.1"/>
    </source>
</evidence>
<dbReference type="STRING" id="70996.SE18_07290"/>